<dbReference type="PANTHER" id="PTHR15160">
    <property type="entry name" value="VON HIPPEL-LINDAU PROTEIN"/>
    <property type="match status" value="1"/>
</dbReference>
<sequence length="365" mass="41051">MDSLHLSLHPQARLYELFASPVRSKPGIGGERDGLKLAVHYRHYHPLKLKQGLLEWGRSKQTLGRMGRTHSSRSSRDSFRVWGSERVRSSYESSSGDGSSHLEDDGDSNGTIEYVEARVMDAVSMVPLHGKLLMTLANGREQEVDHINPSKGRLLYKTSTPTMFLKVTDGSDLMLPIVVGEGAVSMLMKALHDEEHFGRPSYYHLMKEMVEALNYEARMVKITERVVDTYYSRIFLGKKGKVHEKEDEDEEGLLSVDARPSDAINFAVRCKVPIFINRRIITADAVRPVVVEESGSGIAVSKRFKRRGAGTSFWETVASEADSFVADEVALVMSMLIAATEERYADAAHWRDELIKLHKSRKENL</sequence>
<dbReference type="Gene3D" id="3.10.690.10">
    <property type="entry name" value="Bifunctional nuclease domain"/>
    <property type="match status" value="1"/>
</dbReference>
<dbReference type="SUPFAM" id="SSF103256">
    <property type="entry name" value="Hypothetical protein TM0160"/>
    <property type="match status" value="1"/>
</dbReference>
<dbReference type="InterPro" id="IPR036104">
    <property type="entry name" value="BFN_sf"/>
</dbReference>
<protein>
    <recommendedName>
        <fullName evidence="4">BFN domain-containing protein</fullName>
    </recommendedName>
</protein>
<feature type="domain" description="BFN" evidence="4">
    <location>
        <begin position="139"/>
        <end position="288"/>
    </location>
</feature>
<evidence type="ECO:0000256" key="1">
    <source>
        <dbReference type="ARBA" id="ARBA00009095"/>
    </source>
</evidence>
<dbReference type="Proteomes" id="UP001497512">
    <property type="component" value="Chromosome 19"/>
</dbReference>
<gene>
    <name evidence="5" type="ORF">CSSPTR1EN2_LOCUS11903</name>
</gene>
<evidence type="ECO:0000313" key="5">
    <source>
        <dbReference type="EMBL" id="CAK9213713.1"/>
    </source>
</evidence>
<evidence type="ECO:0000256" key="2">
    <source>
        <dbReference type="ARBA" id="ARBA00025428"/>
    </source>
</evidence>
<evidence type="ECO:0000259" key="4">
    <source>
        <dbReference type="PROSITE" id="PS51658"/>
    </source>
</evidence>
<keyword evidence="6" id="KW-1185">Reference proteome</keyword>
<dbReference type="PROSITE" id="PS51658">
    <property type="entry name" value="BFN"/>
    <property type="match status" value="1"/>
</dbReference>
<dbReference type="PANTHER" id="PTHR15160:SF1">
    <property type="entry name" value="VON HIPPEL-LINDAU DISEASE TUMOR SUPPRESSOR"/>
    <property type="match status" value="1"/>
</dbReference>
<feature type="region of interest" description="Disordered" evidence="3">
    <location>
        <begin position="89"/>
        <end position="109"/>
    </location>
</feature>
<evidence type="ECO:0000313" key="6">
    <source>
        <dbReference type="Proteomes" id="UP001497512"/>
    </source>
</evidence>
<dbReference type="Pfam" id="PF02577">
    <property type="entry name" value="BFN_dom"/>
    <property type="match status" value="1"/>
</dbReference>
<reference evidence="5" key="1">
    <citation type="submission" date="2024-02" db="EMBL/GenBank/DDBJ databases">
        <authorList>
            <consortium name="ELIXIR-Norway"/>
            <consortium name="Elixir Norway"/>
        </authorList>
    </citation>
    <scope>NUCLEOTIDE SEQUENCE</scope>
</reference>
<evidence type="ECO:0000256" key="3">
    <source>
        <dbReference type="SAM" id="MobiDB-lite"/>
    </source>
</evidence>
<dbReference type="EMBL" id="OZ019911">
    <property type="protein sequence ID" value="CAK9213713.1"/>
    <property type="molecule type" value="Genomic_DNA"/>
</dbReference>
<dbReference type="InterPro" id="IPR003729">
    <property type="entry name" value="Bi_nuclease_dom"/>
</dbReference>
<comment type="function">
    <text evidence="2">Bifunctional nuclease with both RNase and DNase activities. Involved in basal defense response. Participates in abscisic acid-derived callose deposition following infection by a necrotrophic pathogen.</text>
</comment>
<proteinExistence type="inferred from homology"/>
<feature type="compositionally biased region" description="Low complexity" evidence="3">
    <location>
        <begin position="90"/>
        <end position="99"/>
    </location>
</feature>
<comment type="similarity">
    <text evidence="1">Belongs to the bifunctional nuclease family.</text>
</comment>
<organism evidence="5 6">
    <name type="scientific">Sphagnum troendelagicum</name>
    <dbReference type="NCBI Taxonomy" id="128251"/>
    <lineage>
        <taxon>Eukaryota</taxon>
        <taxon>Viridiplantae</taxon>
        <taxon>Streptophyta</taxon>
        <taxon>Embryophyta</taxon>
        <taxon>Bryophyta</taxon>
        <taxon>Sphagnophytina</taxon>
        <taxon>Sphagnopsida</taxon>
        <taxon>Sphagnales</taxon>
        <taxon>Sphagnaceae</taxon>
        <taxon>Sphagnum</taxon>
    </lineage>
</organism>
<accession>A0ABP0U629</accession>
<name>A0ABP0U629_9BRYO</name>